<dbReference type="AlphaFoldDB" id="A0A5M4B402"/>
<name>A0A5M4B402_9BACT</name>
<reference evidence="2 3" key="1">
    <citation type="submission" date="2019-10" db="EMBL/GenBank/DDBJ databases">
        <title>Prolixibacter strains distinguished by the presence of nitrate reductase genes were adept at nitrate-dependent anaerobic corrosion of metallic iron and carbon steel.</title>
        <authorList>
            <person name="Iino T."/>
            <person name="Shono N."/>
            <person name="Ito K."/>
            <person name="Nakamura R."/>
            <person name="Sueoka K."/>
            <person name="Harayama S."/>
            <person name="Ohkuma M."/>
        </authorList>
    </citation>
    <scope>NUCLEOTIDE SEQUENCE [LARGE SCALE GENOMIC DNA]</scope>
    <source>
        <strain evidence="2 3">JCM 13498</strain>
    </source>
</reference>
<gene>
    <name evidence="2" type="ORF">PbJCM13498_34690</name>
</gene>
<evidence type="ECO:0000313" key="2">
    <source>
        <dbReference type="EMBL" id="GET34606.1"/>
    </source>
</evidence>
<proteinExistence type="predicted"/>
<dbReference type="InterPro" id="IPR023296">
    <property type="entry name" value="Glyco_hydro_beta-prop_sf"/>
</dbReference>
<dbReference type="Pfam" id="PF18962">
    <property type="entry name" value="Por_Secre_tail"/>
    <property type="match status" value="1"/>
</dbReference>
<evidence type="ECO:0000259" key="1">
    <source>
        <dbReference type="Pfam" id="PF18962"/>
    </source>
</evidence>
<dbReference type="EMBL" id="BLAX01000001">
    <property type="protein sequence ID" value="GET34606.1"/>
    <property type="molecule type" value="Genomic_DNA"/>
</dbReference>
<accession>A0A5M4B402</accession>
<dbReference type="InterPro" id="IPR026444">
    <property type="entry name" value="Secre_tail"/>
</dbReference>
<dbReference type="PANTHER" id="PTHR35279">
    <property type="match status" value="1"/>
</dbReference>
<evidence type="ECO:0000313" key="3">
    <source>
        <dbReference type="Proteomes" id="UP000391834"/>
    </source>
</evidence>
<protein>
    <recommendedName>
        <fullName evidence="1">Secretion system C-terminal sorting domain-containing protein</fullName>
    </recommendedName>
</protein>
<dbReference type="Proteomes" id="UP000391834">
    <property type="component" value="Unassembled WGS sequence"/>
</dbReference>
<keyword evidence="3" id="KW-1185">Reference proteome</keyword>
<dbReference type="PANTHER" id="PTHR35279:SF1">
    <property type="entry name" value="ARABINANASE_LEVANSUCRASE_INVERTASE"/>
    <property type="match status" value="1"/>
</dbReference>
<feature type="domain" description="Secretion system C-terminal sorting" evidence="1">
    <location>
        <begin position="307"/>
        <end position="379"/>
    </location>
</feature>
<sequence>MGSWEEESASHPRVLFDGKIYRMWYMGMDYDYKRGLGLAMSKDGVHWTKYEGNPVLGPGEEGEWDDYGPEVPAIIYDKKECLFKMWYMGANEPYASIGSGYAWSKDGIHWTKYEHNPVLKIGEEGEWDQYYAALETVVYDGRIYRGWYTGFQDDSWYAHIGYCWSKDGIHWHKYKENPVLAPVPGTWNEAGIWVSSVVHKDGLYYMFYDGGDYAGSNSIAYATSKDGKNWEPYEDNPIFFASDSGFDDFWVLTPWVKYMRHEWKMWYTAINQDWVQSMGYASSREHPYIHQRQIARVNHHCIESIEPNPCSDYATIRIKMEQPGMVSMNILRTDGSLVQQLVNRKYEAGTHEIHFNASALHNGVYLCNLKLNDYKETKMMVKN</sequence>
<dbReference type="Gene3D" id="2.115.10.20">
    <property type="entry name" value="Glycosyl hydrolase domain, family 43"/>
    <property type="match status" value="3"/>
</dbReference>
<comment type="caution">
    <text evidence="2">The sequence shown here is derived from an EMBL/GenBank/DDBJ whole genome shotgun (WGS) entry which is preliminary data.</text>
</comment>
<organism evidence="2 3">
    <name type="scientific">Prolixibacter bellariivorans</name>
    <dbReference type="NCBI Taxonomy" id="314319"/>
    <lineage>
        <taxon>Bacteria</taxon>
        <taxon>Pseudomonadati</taxon>
        <taxon>Bacteroidota</taxon>
        <taxon>Bacteroidia</taxon>
        <taxon>Marinilabiliales</taxon>
        <taxon>Prolixibacteraceae</taxon>
        <taxon>Prolixibacter</taxon>
    </lineage>
</organism>
<dbReference type="SUPFAM" id="SSF75005">
    <property type="entry name" value="Arabinanase/levansucrase/invertase"/>
    <property type="match status" value="2"/>
</dbReference>